<name>A0A2K9NWJ8_BACTC</name>
<proteinExistence type="predicted"/>
<dbReference type="EMBL" id="CP025704">
    <property type="protein sequence ID" value="AUN99881.1"/>
    <property type="molecule type" value="Genomic_DNA"/>
</dbReference>
<dbReference type="InterPro" id="IPR009078">
    <property type="entry name" value="Ferritin-like_SF"/>
</dbReference>
<dbReference type="SUPFAM" id="SSF47240">
    <property type="entry name" value="Ferritin-like"/>
    <property type="match status" value="1"/>
</dbReference>
<dbReference type="Gene3D" id="1.20.1260.10">
    <property type="match status" value="1"/>
</dbReference>
<dbReference type="AlphaFoldDB" id="A0A2K9NWJ8"/>
<organism evidence="1 2">
    <name type="scientific">Bacteriovorax stolpii</name>
    <name type="common">Bdellovibrio stolpii</name>
    <dbReference type="NCBI Taxonomy" id="960"/>
    <lineage>
        <taxon>Bacteria</taxon>
        <taxon>Pseudomonadati</taxon>
        <taxon>Bdellovibrionota</taxon>
        <taxon>Bacteriovoracia</taxon>
        <taxon>Bacteriovoracales</taxon>
        <taxon>Bacteriovoracaceae</taxon>
        <taxon>Bacteriovorax</taxon>
    </lineage>
</organism>
<dbReference type="Proteomes" id="UP000235584">
    <property type="component" value="Chromosome"/>
</dbReference>
<keyword evidence="2" id="KW-1185">Reference proteome</keyword>
<evidence type="ECO:0000313" key="1">
    <source>
        <dbReference type="EMBL" id="AUN99881.1"/>
    </source>
</evidence>
<evidence type="ECO:0000313" key="2">
    <source>
        <dbReference type="Proteomes" id="UP000235584"/>
    </source>
</evidence>
<dbReference type="KEGG" id="bsto:C0V70_17575"/>
<sequence length="191" mass="22195">MIHKNKDDALINSAYLSELWAVNDLLRLKNLYPAAWSPEREVQLQDEIRHANMLLHALKSKNSIIIKDLAFSMQAKLYGMFIDLGKTKSLIEAAQVHDMTERRAVWIYRTYRRVGTDRDYKKVANDICIDEQNHFDINSDQIGQEDANSVFADSIVKIDQFLFSKYLPEKFGSIVFASEDFWNFYYDGAKA</sequence>
<reference evidence="1 2" key="1">
    <citation type="submission" date="2018-01" db="EMBL/GenBank/DDBJ databases">
        <title>Complete genome sequence of Bacteriovorax stolpii DSM12778.</title>
        <authorList>
            <person name="Tang B."/>
            <person name="Chang J."/>
        </authorList>
    </citation>
    <scope>NUCLEOTIDE SEQUENCE [LARGE SCALE GENOMIC DNA]</scope>
    <source>
        <strain evidence="1 2">DSM 12778</strain>
    </source>
</reference>
<dbReference type="RefSeq" id="WP_102245170.1">
    <property type="nucleotide sequence ID" value="NZ_CP025704.1"/>
</dbReference>
<gene>
    <name evidence="1" type="ORF">C0V70_17575</name>
</gene>
<accession>A0A2K9NWJ8</accession>
<dbReference type="CDD" id="cd00657">
    <property type="entry name" value="Ferritin_like"/>
    <property type="match status" value="1"/>
</dbReference>
<protein>
    <submittedName>
        <fullName evidence="1">Uncharacterized protein</fullName>
    </submittedName>
</protein>
<dbReference type="InterPro" id="IPR012347">
    <property type="entry name" value="Ferritin-like"/>
</dbReference>